<name>A0A8J3MAQ2_9RHOB</name>
<dbReference type="EMBL" id="BNAP01000001">
    <property type="protein sequence ID" value="GHG79231.1"/>
    <property type="molecule type" value="Genomic_DNA"/>
</dbReference>
<keyword evidence="2" id="KW-1185">Reference proteome</keyword>
<reference evidence="1" key="2">
    <citation type="submission" date="2020-09" db="EMBL/GenBank/DDBJ databases">
        <authorList>
            <person name="Sun Q."/>
            <person name="Zhou Y."/>
        </authorList>
    </citation>
    <scope>NUCLEOTIDE SEQUENCE</scope>
    <source>
        <strain evidence="1">CGMCC 1.7081</strain>
    </source>
</reference>
<dbReference type="AlphaFoldDB" id="A0A8J3MAQ2"/>
<evidence type="ECO:0000313" key="2">
    <source>
        <dbReference type="Proteomes" id="UP000611500"/>
    </source>
</evidence>
<sequence>MILSIALVTGCTQVGGLKDRVNSGLTDFTLLDDIGGMVDGRGTTAARARAAEAAQTAAPLVTELPETPPVAAVPQAANGRLGATVASLGDPGKAGLWLETPLVKTAGKGRVVWPSSGRWIAVALLPASGEVTAGSRLSLDGFRALGAPLTDLIEVEVYAGD</sequence>
<proteinExistence type="predicted"/>
<dbReference type="Proteomes" id="UP000611500">
    <property type="component" value="Unassembled WGS sequence"/>
</dbReference>
<evidence type="ECO:0000313" key="1">
    <source>
        <dbReference type="EMBL" id="GHG79231.1"/>
    </source>
</evidence>
<protein>
    <submittedName>
        <fullName evidence="1">Uncharacterized protein</fullName>
    </submittedName>
</protein>
<dbReference type="RefSeq" id="WP_154664305.1">
    <property type="nucleotide sequence ID" value="NZ_BNAP01000001.1"/>
</dbReference>
<comment type="caution">
    <text evidence="1">The sequence shown here is derived from an EMBL/GenBank/DDBJ whole genome shotgun (WGS) entry which is preliminary data.</text>
</comment>
<accession>A0A8J3MAQ2</accession>
<reference evidence="1" key="1">
    <citation type="journal article" date="2014" name="Int. J. Syst. Evol. Microbiol.">
        <title>Complete genome sequence of Corynebacterium casei LMG S-19264T (=DSM 44701T), isolated from a smear-ripened cheese.</title>
        <authorList>
            <consortium name="US DOE Joint Genome Institute (JGI-PGF)"/>
            <person name="Walter F."/>
            <person name="Albersmeier A."/>
            <person name="Kalinowski J."/>
            <person name="Ruckert C."/>
        </authorList>
    </citation>
    <scope>NUCLEOTIDE SEQUENCE</scope>
    <source>
        <strain evidence="1">CGMCC 1.7081</strain>
    </source>
</reference>
<gene>
    <name evidence="1" type="ORF">GCM10010961_00960</name>
</gene>
<organism evidence="1 2">
    <name type="scientific">Pseudodonghicola xiamenensis</name>
    <dbReference type="NCBI Taxonomy" id="337702"/>
    <lineage>
        <taxon>Bacteria</taxon>
        <taxon>Pseudomonadati</taxon>
        <taxon>Pseudomonadota</taxon>
        <taxon>Alphaproteobacteria</taxon>
        <taxon>Rhodobacterales</taxon>
        <taxon>Paracoccaceae</taxon>
        <taxon>Pseudodonghicola</taxon>
    </lineage>
</organism>